<organism evidence="1">
    <name type="scientific">uncultured Microbacterium sp</name>
    <dbReference type="NCBI Taxonomy" id="191216"/>
    <lineage>
        <taxon>Bacteria</taxon>
        <taxon>Bacillati</taxon>
        <taxon>Actinomycetota</taxon>
        <taxon>Actinomycetes</taxon>
        <taxon>Micrococcales</taxon>
        <taxon>Microbacteriaceae</taxon>
        <taxon>Microbacterium</taxon>
        <taxon>environmental samples</taxon>
    </lineage>
</organism>
<protein>
    <submittedName>
        <fullName evidence="1">Uncharacterized protein</fullName>
    </submittedName>
</protein>
<reference evidence="1" key="1">
    <citation type="submission" date="2016-03" db="EMBL/GenBank/DDBJ databases">
        <authorList>
            <person name="Ploux O."/>
        </authorList>
    </citation>
    <scope>NUCLEOTIDE SEQUENCE</scope>
    <source>
        <strain evidence="1">UC1</strain>
    </source>
</reference>
<sequence length="65" mass="6869">MTYPGGSVDARASVHLPWRPGVEWESVMQHLRNHRLPASLHRHAAVTVGSPGADAPDSCGGKAVS</sequence>
<name>A0A1Y5P2F2_9MICO</name>
<proteinExistence type="predicted"/>
<dbReference type="AlphaFoldDB" id="A0A1Y5P2F2"/>
<dbReference type="EMBL" id="FLQR01000007">
    <property type="protein sequence ID" value="SBS72845.1"/>
    <property type="molecule type" value="Genomic_DNA"/>
</dbReference>
<evidence type="ECO:0000313" key="1">
    <source>
        <dbReference type="EMBL" id="SBS72845.1"/>
    </source>
</evidence>
<accession>A0A1Y5P2F2</accession>
<gene>
    <name evidence="1" type="ORF">MIPYR_30255</name>
</gene>